<sequence>MLFDFNKKTNTMKTNQKSKIMNKYNTIVGALLILFTVSCEGPQGPPGFDGFDGPQGPQGEPGIQGQVVEVDGVNFGFDAENNRFGALINYADETNFEVFEADAVLVYRFDGLVDLDDGTTADAWSQIPQNFFLPEGTIQYVFAHTFIDLELFIDGNFDLSILSTDFTDNQSFRIVFLPSEFADASRMDTSNIQNVMSALGIEENQVMKIQMN</sequence>
<dbReference type="AlphaFoldDB" id="A0A2Z4LV82"/>
<keyword evidence="2" id="KW-1185">Reference proteome</keyword>
<organism evidence="1 2">
    <name type="scientific">Flagellimonas maritima</name>
    <dbReference type="NCBI Taxonomy" id="1383885"/>
    <lineage>
        <taxon>Bacteria</taxon>
        <taxon>Pseudomonadati</taxon>
        <taxon>Bacteroidota</taxon>
        <taxon>Flavobacteriia</taxon>
        <taxon>Flavobacteriales</taxon>
        <taxon>Flavobacteriaceae</taxon>
        <taxon>Flagellimonas</taxon>
    </lineage>
</organism>
<evidence type="ECO:0008006" key="3">
    <source>
        <dbReference type="Google" id="ProtNLM"/>
    </source>
</evidence>
<evidence type="ECO:0000313" key="2">
    <source>
        <dbReference type="Proteomes" id="UP000248536"/>
    </source>
</evidence>
<dbReference type="EMBL" id="CP030104">
    <property type="protein sequence ID" value="AWX45653.1"/>
    <property type="molecule type" value="Genomic_DNA"/>
</dbReference>
<accession>A0A2Z4LV82</accession>
<dbReference type="Gene3D" id="1.20.5.320">
    <property type="entry name" value="6-Phosphogluconate Dehydrogenase, domain 3"/>
    <property type="match status" value="1"/>
</dbReference>
<evidence type="ECO:0000313" key="1">
    <source>
        <dbReference type="EMBL" id="AWX45653.1"/>
    </source>
</evidence>
<dbReference type="Proteomes" id="UP000248536">
    <property type="component" value="Chromosome"/>
</dbReference>
<name>A0A2Z4LV82_9FLAO</name>
<protein>
    <recommendedName>
        <fullName evidence="3">Collagen-like protein</fullName>
    </recommendedName>
</protein>
<reference evidence="1 2" key="1">
    <citation type="submission" date="2018-06" db="EMBL/GenBank/DDBJ databases">
        <title>Spongiibacterium sp. HME9304 Genome sequencing and assembly.</title>
        <authorList>
            <person name="Kang H."/>
            <person name="Kim H."/>
            <person name="Joh K."/>
        </authorList>
    </citation>
    <scope>NUCLEOTIDE SEQUENCE [LARGE SCALE GENOMIC DNA]</scope>
    <source>
        <strain evidence="1 2">HME9304</strain>
    </source>
</reference>
<gene>
    <name evidence="1" type="ORF">HME9304_02680</name>
</gene>
<dbReference type="KEGG" id="spon:HME9304_02680"/>
<proteinExistence type="predicted"/>